<evidence type="ECO:0000313" key="7">
    <source>
        <dbReference type="Proteomes" id="UP000187209"/>
    </source>
</evidence>
<name>A0A1R2CME9_9CILI</name>
<keyword evidence="2" id="KW-0677">Repeat</keyword>
<proteinExistence type="predicted"/>
<feature type="region of interest" description="Disordered" evidence="4">
    <location>
        <begin position="221"/>
        <end position="348"/>
    </location>
</feature>
<organism evidence="6 7">
    <name type="scientific">Stentor coeruleus</name>
    <dbReference type="NCBI Taxonomy" id="5963"/>
    <lineage>
        <taxon>Eukaryota</taxon>
        <taxon>Sar</taxon>
        <taxon>Alveolata</taxon>
        <taxon>Ciliophora</taxon>
        <taxon>Postciliodesmatophora</taxon>
        <taxon>Heterotrichea</taxon>
        <taxon>Heterotrichida</taxon>
        <taxon>Stentoridae</taxon>
        <taxon>Stentor</taxon>
    </lineage>
</organism>
<evidence type="ECO:0000313" key="6">
    <source>
        <dbReference type="EMBL" id="OMJ90188.1"/>
    </source>
</evidence>
<evidence type="ECO:0000256" key="4">
    <source>
        <dbReference type="SAM" id="MobiDB-lite"/>
    </source>
</evidence>
<dbReference type="InterPro" id="IPR018247">
    <property type="entry name" value="EF_Hand_1_Ca_BS"/>
</dbReference>
<reference evidence="6 7" key="1">
    <citation type="submission" date="2016-11" db="EMBL/GenBank/DDBJ databases">
        <title>The macronuclear genome of Stentor coeruleus: a giant cell with tiny introns.</title>
        <authorList>
            <person name="Slabodnick M."/>
            <person name="Ruby J.G."/>
            <person name="Reiff S.B."/>
            <person name="Swart E.C."/>
            <person name="Gosai S."/>
            <person name="Prabakaran S."/>
            <person name="Witkowska E."/>
            <person name="Larue G.E."/>
            <person name="Fisher S."/>
            <person name="Freeman R.M."/>
            <person name="Gunawardena J."/>
            <person name="Chu W."/>
            <person name="Stover N.A."/>
            <person name="Gregory B.D."/>
            <person name="Nowacki M."/>
            <person name="Derisi J."/>
            <person name="Roy S.W."/>
            <person name="Marshall W.F."/>
            <person name="Sood P."/>
        </authorList>
    </citation>
    <scope>NUCLEOTIDE SEQUENCE [LARGE SCALE GENOMIC DNA]</scope>
    <source>
        <strain evidence="6">WM001</strain>
    </source>
</reference>
<keyword evidence="3" id="KW-0106">Calcium</keyword>
<dbReference type="PANTHER" id="PTHR34524:SF6">
    <property type="entry name" value="CALCYPHOSINE LIKE"/>
    <property type="match status" value="1"/>
</dbReference>
<dbReference type="PANTHER" id="PTHR34524">
    <property type="entry name" value="CALCYPHOSIN"/>
    <property type="match status" value="1"/>
</dbReference>
<gene>
    <name evidence="6" type="ORF">SteCoe_7479</name>
</gene>
<dbReference type="PROSITE" id="PS00018">
    <property type="entry name" value="EF_HAND_1"/>
    <property type="match status" value="1"/>
</dbReference>
<dbReference type="AlphaFoldDB" id="A0A1R2CME9"/>
<feature type="domain" description="EF-hand" evidence="5">
    <location>
        <begin position="70"/>
        <end position="105"/>
    </location>
</feature>
<protein>
    <recommendedName>
        <fullName evidence="5">EF-hand domain-containing protein</fullName>
    </recommendedName>
</protein>
<dbReference type="CDD" id="cd00051">
    <property type="entry name" value="EFh"/>
    <property type="match status" value="1"/>
</dbReference>
<dbReference type="OrthoDB" id="26525at2759"/>
<dbReference type="GO" id="GO:0005509">
    <property type="term" value="F:calcium ion binding"/>
    <property type="evidence" value="ECO:0007669"/>
    <property type="project" value="InterPro"/>
</dbReference>
<dbReference type="InterPro" id="IPR011992">
    <property type="entry name" value="EF-hand-dom_pair"/>
</dbReference>
<comment type="caution">
    <text evidence="6">The sequence shown here is derived from an EMBL/GenBank/DDBJ whole genome shotgun (WGS) entry which is preliminary data.</text>
</comment>
<dbReference type="Gene3D" id="1.10.238.10">
    <property type="entry name" value="EF-hand"/>
    <property type="match status" value="1"/>
</dbReference>
<evidence type="ECO:0000259" key="5">
    <source>
        <dbReference type="PROSITE" id="PS50222"/>
    </source>
</evidence>
<feature type="compositionally biased region" description="Low complexity" evidence="4">
    <location>
        <begin position="313"/>
        <end position="329"/>
    </location>
</feature>
<feature type="compositionally biased region" description="Polar residues" evidence="4">
    <location>
        <begin position="234"/>
        <end position="245"/>
    </location>
</feature>
<evidence type="ECO:0000256" key="3">
    <source>
        <dbReference type="ARBA" id="ARBA00022837"/>
    </source>
</evidence>
<sequence length="461" mass="52804">MLSKLTERKIAQLFYIVGVREQEIEKSREALCLSFDFETYTSLRFLDSEKRGSLSAADFEQFLIENRRPLNYSSLQLLINQYDTNLDGRLSINEFSKFVLPNTNELLRDTVSLRPSYTSFSTETQYLLLQLIELEMSFHEEVEKLRFEITSQSDFGLLDSFRALDINRSSAIEKPAIRGMMSRNGFYLSESEISGILRRLDIDGDGCISYVEYVDAIMPKKPRGSSPIRRSPAKANSTENYIRNESPSRSSYGLRSSPIRNSSPLRKSSPSRDIQRSMTQSSPIRSQTFKQESPSRISPSRMRNYMTNTSINPRASSPLRRSSPLRSSPIRMYDGISNTNTSYFRPQRDSPLRTLNCVTINENRRTSPLRYSPSRISPNRGLGRSIETYSPTRSLRFSPVKSVDIRPNSPLRRSPIRSVYNPVRGNEDIVPQRIGSPLKSMPLRNAALRDAVSRESPFRVY</sequence>
<feature type="compositionally biased region" description="Low complexity" evidence="4">
    <location>
        <begin position="247"/>
        <end position="258"/>
    </location>
</feature>
<dbReference type="SUPFAM" id="SSF47473">
    <property type="entry name" value="EF-hand"/>
    <property type="match status" value="1"/>
</dbReference>
<evidence type="ECO:0000256" key="2">
    <source>
        <dbReference type="ARBA" id="ARBA00022737"/>
    </source>
</evidence>
<keyword evidence="7" id="KW-1185">Reference proteome</keyword>
<feature type="compositionally biased region" description="Polar residues" evidence="4">
    <location>
        <begin position="259"/>
        <end position="298"/>
    </location>
</feature>
<dbReference type="Proteomes" id="UP000187209">
    <property type="component" value="Unassembled WGS sequence"/>
</dbReference>
<dbReference type="EMBL" id="MPUH01000108">
    <property type="protein sequence ID" value="OMJ90188.1"/>
    <property type="molecule type" value="Genomic_DNA"/>
</dbReference>
<dbReference type="Pfam" id="PF13499">
    <property type="entry name" value="EF-hand_7"/>
    <property type="match status" value="1"/>
</dbReference>
<accession>A0A1R2CME9</accession>
<dbReference type="InterPro" id="IPR051581">
    <property type="entry name" value="Ca-bind"/>
</dbReference>
<dbReference type="InterPro" id="IPR002048">
    <property type="entry name" value="EF_hand_dom"/>
</dbReference>
<evidence type="ECO:0000256" key="1">
    <source>
        <dbReference type="ARBA" id="ARBA00022723"/>
    </source>
</evidence>
<keyword evidence="1" id="KW-0479">Metal-binding</keyword>
<dbReference type="PROSITE" id="PS50222">
    <property type="entry name" value="EF_HAND_2"/>
    <property type="match status" value="2"/>
</dbReference>
<feature type="domain" description="EF-hand" evidence="5">
    <location>
        <begin position="188"/>
        <end position="223"/>
    </location>
</feature>